<dbReference type="Proteomes" id="UP000223606">
    <property type="component" value="Chromosome 1"/>
</dbReference>
<dbReference type="Pfam" id="PF08666">
    <property type="entry name" value="SAF"/>
    <property type="match status" value="1"/>
</dbReference>
<evidence type="ECO:0000259" key="1">
    <source>
        <dbReference type="SMART" id="SM00858"/>
    </source>
</evidence>
<dbReference type="InterPro" id="IPR017592">
    <property type="entry name" value="Pilus_assmbl_Flp-typ_CpaB"/>
</dbReference>
<gene>
    <name evidence="2" type="ORF">HDIA_0875</name>
</gene>
<dbReference type="RefSeq" id="WP_099554723.1">
    <property type="nucleotide sequence ID" value="NZ_LT960614.1"/>
</dbReference>
<dbReference type="KEGG" id="hdi:HDIA_0875"/>
<accession>A0A2C9D2C9</accession>
<dbReference type="InterPro" id="IPR031571">
    <property type="entry name" value="RcpC_dom"/>
</dbReference>
<protein>
    <submittedName>
        <fullName evidence="2">Flp pilus assembly protein CpaB</fullName>
    </submittedName>
</protein>
<dbReference type="SMART" id="SM00858">
    <property type="entry name" value="SAF"/>
    <property type="match status" value="1"/>
</dbReference>
<dbReference type="CDD" id="cd11614">
    <property type="entry name" value="SAF_CpaB_FlgA_like"/>
    <property type="match status" value="1"/>
</dbReference>
<keyword evidence="3" id="KW-1185">Reference proteome</keyword>
<organism evidence="2 3">
    <name type="scientific">Hartmannibacter diazotrophicus</name>
    <dbReference type="NCBI Taxonomy" id="1482074"/>
    <lineage>
        <taxon>Bacteria</taxon>
        <taxon>Pseudomonadati</taxon>
        <taxon>Pseudomonadota</taxon>
        <taxon>Alphaproteobacteria</taxon>
        <taxon>Hyphomicrobiales</taxon>
        <taxon>Pleomorphomonadaceae</taxon>
        <taxon>Hartmannibacter</taxon>
    </lineage>
</organism>
<dbReference type="OrthoDB" id="163768at2"/>
<feature type="domain" description="SAF" evidence="1">
    <location>
        <begin position="45"/>
        <end position="113"/>
    </location>
</feature>
<dbReference type="InterPro" id="IPR013974">
    <property type="entry name" value="SAF"/>
</dbReference>
<dbReference type="NCBIfam" id="TIGR03177">
    <property type="entry name" value="pilus_cpaB"/>
    <property type="match status" value="1"/>
</dbReference>
<reference evidence="3" key="1">
    <citation type="submission" date="2017-09" db="EMBL/GenBank/DDBJ databases">
        <title>Genome sequence of Nannocystis excedens DSM 71.</title>
        <authorList>
            <person name="Blom J."/>
        </authorList>
    </citation>
    <scope>NUCLEOTIDE SEQUENCE [LARGE SCALE GENOMIC DNA]</scope>
    <source>
        <strain evidence="3">type strain: E19</strain>
    </source>
</reference>
<name>A0A2C9D2C9_9HYPH</name>
<evidence type="ECO:0000313" key="2">
    <source>
        <dbReference type="EMBL" id="SON54416.1"/>
    </source>
</evidence>
<evidence type="ECO:0000313" key="3">
    <source>
        <dbReference type="Proteomes" id="UP000223606"/>
    </source>
</evidence>
<dbReference type="AlphaFoldDB" id="A0A2C9D2C9"/>
<dbReference type="EMBL" id="LT960614">
    <property type="protein sequence ID" value="SON54416.1"/>
    <property type="molecule type" value="Genomic_DNA"/>
</dbReference>
<proteinExistence type="predicted"/>
<dbReference type="Pfam" id="PF16976">
    <property type="entry name" value="RcpC"/>
    <property type="match status" value="1"/>
</dbReference>
<sequence length="257" mass="27213">MRPIQLVIIVVALGAAGAAAMLAMNLAKKPAARQEVATQRAIPAEEVLVLAKDIPIGGTLDRESLAWKDWPKGGLNESYIIRSKRPEAVTDIVGMLARAQLLAGEPVREARLVSSDRGFLSAILPKGMRAVAVRVNAASTAGGFILPNDRVDVMLTNGGGEGSSAVARVLLRNIRVLAIDQKVDDPQDKKSVVAQNTATLELTPEQSQLITAAQQSGSISLVLRSIADTQTVDTDDHMESTINVVKFGVPSHVNASE</sequence>